<gene>
    <name evidence="6" type="ORF">V4836_12280</name>
</gene>
<keyword evidence="1" id="KW-0805">Transcription regulation</keyword>
<protein>
    <submittedName>
        <fullName evidence="6">IclR family transcriptional regulator</fullName>
    </submittedName>
</protein>
<dbReference type="InterPro" id="IPR005471">
    <property type="entry name" value="Tscrpt_reg_IclR_N"/>
</dbReference>
<dbReference type="InterPro" id="IPR050707">
    <property type="entry name" value="HTH_MetabolicPath_Reg"/>
</dbReference>
<dbReference type="InterPro" id="IPR014757">
    <property type="entry name" value="Tscrpt_reg_IclR_C"/>
</dbReference>
<dbReference type="PANTHER" id="PTHR30136:SF8">
    <property type="entry name" value="TRANSCRIPTIONAL REGULATORY PROTEIN"/>
    <property type="match status" value="1"/>
</dbReference>
<dbReference type="GO" id="GO:0003677">
    <property type="term" value="F:DNA binding"/>
    <property type="evidence" value="ECO:0007669"/>
    <property type="project" value="UniProtKB-KW"/>
</dbReference>
<dbReference type="EMBL" id="JAZKKV010000001">
    <property type="protein sequence ID" value="MEE9654920.1"/>
    <property type="molecule type" value="Genomic_DNA"/>
</dbReference>
<feature type="domain" description="HTH iclR-type" evidence="4">
    <location>
        <begin position="8"/>
        <end position="70"/>
    </location>
</feature>
<dbReference type="InterPro" id="IPR036388">
    <property type="entry name" value="WH-like_DNA-bd_sf"/>
</dbReference>
<reference evidence="6 7" key="1">
    <citation type="submission" date="2023-10" db="EMBL/GenBank/DDBJ databases">
        <title>Wastewater isolates of ESBL- and carbapenemase-producing Gram-negative bacteria from New Zealand.</title>
        <authorList>
            <person name="Straub C."/>
            <person name="Weaver L."/>
            <person name="Cornelius A."/>
            <person name="Mcgill E."/>
            <person name="Dyet K."/>
            <person name="White L."/>
            <person name="Pattis I."/>
        </authorList>
    </citation>
    <scope>NUCLEOTIDE SEQUENCE [LARGE SCALE GENOMIC DNA]</scope>
    <source>
        <strain evidence="6 7">ESBL09</strain>
    </source>
</reference>
<dbReference type="SUPFAM" id="SSF55781">
    <property type="entry name" value="GAF domain-like"/>
    <property type="match status" value="1"/>
</dbReference>
<evidence type="ECO:0000256" key="2">
    <source>
        <dbReference type="ARBA" id="ARBA00023125"/>
    </source>
</evidence>
<accession>A0AB35X9Z9</accession>
<dbReference type="Gene3D" id="3.30.450.40">
    <property type="match status" value="1"/>
</dbReference>
<dbReference type="Pfam" id="PF09339">
    <property type="entry name" value="HTH_IclR"/>
    <property type="match status" value="1"/>
</dbReference>
<dbReference type="PROSITE" id="PS51078">
    <property type="entry name" value="ICLR_ED"/>
    <property type="match status" value="1"/>
</dbReference>
<evidence type="ECO:0000259" key="4">
    <source>
        <dbReference type="PROSITE" id="PS51077"/>
    </source>
</evidence>
<evidence type="ECO:0000313" key="6">
    <source>
        <dbReference type="EMBL" id="MEE9654920.1"/>
    </source>
</evidence>
<dbReference type="GO" id="GO:0003700">
    <property type="term" value="F:DNA-binding transcription factor activity"/>
    <property type="evidence" value="ECO:0007669"/>
    <property type="project" value="TreeGrafter"/>
</dbReference>
<proteinExistence type="predicted"/>
<keyword evidence="3" id="KW-0804">Transcription</keyword>
<comment type="caution">
    <text evidence="6">The sequence shown here is derived from an EMBL/GenBank/DDBJ whole genome shotgun (WGS) entry which is preliminary data.</text>
</comment>
<dbReference type="InterPro" id="IPR036390">
    <property type="entry name" value="WH_DNA-bd_sf"/>
</dbReference>
<feature type="domain" description="IclR-ED" evidence="5">
    <location>
        <begin position="71"/>
        <end position="252"/>
    </location>
</feature>
<dbReference type="PROSITE" id="PS51077">
    <property type="entry name" value="HTH_ICLR"/>
    <property type="match status" value="1"/>
</dbReference>
<keyword evidence="2" id="KW-0238">DNA-binding</keyword>
<evidence type="ECO:0000256" key="1">
    <source>
        <dbReference type="ARBA" id="ARBA00023015"/>
    </source>
</evidence>
<dbReference type="Proteomes" id="UP001331691">
    <property type="component" value="Unassembled WGS sequence"/>
</dbReference>
<dbReference type="SUPFAM" id="SSF46785">
    <property type="entry name" value="Winged helix' DNA-binding domain"/>
    <property type="match status" value="1"/>
</dbReference>
<dbReference type="AlphaFoldDB" id="A0AB35X9Z9"/>
<dbReference type="PANTHER" id="PTHR30136">
    <property type="entry name" value="HELIX-TURN-HELIX TRANSCRIPTIONAL REGULATOR, ICLR FAMILY"/>
    <property type="match status" value="1"/>
</dbReference>
<dbReference type="GO" id="GO:0045892">
    <property type="term" value="P:negative regulation of DNA-templated transcription"/>
    <property type="evidence" value="ECO:0007669"/>
    <property type="project" value="TreeGrafter"/>
</dbReference>
<keyword evidence="7" id="KW-1185">Reference proteome</keyword>
<dbReference type="Gene3D" id="1.10.10.10">
    <property type="entry name" value="Winged helix-like DNA-binding domain superfamily/Winged helix DNA-binding domain"/>
    <property type="match status" value="1"/>
</dbReference>
<evidence type="ECO:0000313" key="7">
    <source>
        <dbReference type="Proteomes" id="UP001331691"/>
    </source>
</evidence>
<dbReference type="Pfam" id="PF01614">
    <property type="entry name" value="IclR_C"/>
    <property type="match status" value="1"/>
</dbReference>
<dbReference type="InterPro" id="IPR029016">
    <property type="entry name" value="GAF-like_dom_sf"/>
</dbReference>
<organism evidence="6 7">
    <name type="scientific">Kluyvera ascorbata</name>
    <dbReference type="NCBI Taxonomy" id="51288"/>
    <lineage>
        <taxon>Bacteria</taxon>
        <taxon>Pseudomonadati</taxon>
        <taxon>Pseudomonadota</taxon>
        <taxon>Gammaproteobacteria</taxon>
        <taxon>Enterobacterales</taxon>
        <taxon>Enterobacteriaceae</taxon>
        <taxon>Kluyvera</taxon>
    </lineage>
</organism>
<evidence type="ECO:0000256" key="3">
    <source>
        <dbReference type="ARBA" id="ARBA00023163"/>
    </source>
</evidence>
<name>A0AB35X9Z9_9ENTR</name>
<evidence type="ECO:0000259" key="5">
    <source>
        <dbReference type="PROSITE" id="PS51078"/>
    </source>
</evidence>
<dbReference type="RefSeq" id="WP_315405312.1">
    <property type="nucleotide sequence ID" value="NZ_JAVLTS010000002.1"/>
</dbReference>
<sequence length="252" mass="27512">MKSEQRGIQSVEVAGHILRMMVEQSAPMSLTEIAERVDSAPAQIFSYLVSLERTGMLKRDPVTQKYEPGSLSLRLGINALYAAPKVNAAIAAVERLGQQHQLNVFVAVWTRFGPMVIFYREYGMVMNLGFKQGSALSLTRTATGKLFAALMPEAACDEIIRAQTFTRDDRQLFSRDDFQQTLAHIREQGLSISRSVPTPSVSALSAPVLDGNGNLQLAISAFSASHQLDEQKLVTIGNLLKAEALALSGDSQ</sequence>